<dbReference type="AlphaFoldDB" id="R7VDR9"/>
<dbReference type="OrthoDB" id="6156557at2759"/>
<gene>
    <name evidence="2" type="ORF">CAPTEDRAFT_210916</name>
</gene>
<dbReference type="EnsemblMetazoa" id="CapteT210916">
    <property type="protein sequence ID" value="CapteP210916"/>
    <property type="gene ID" value="CapteG210916"/>
</dbReference>
<sequence>MKIFAFLILVLIADFAMGDDIYMCFAKNVSFGGSHVKTEFVDADDFYIGLKACGEPRTLLIFPNYLDSIELAFKNPDTNTFQLIKYYGKEVLVETGEVVLDCNEMKYFWLNKANGTLTIGRGLQSGTDTLTTYPNPLTDGFDWSGVFFANVGGDAAEFEKQCGRLCLRPE</sequence>
<keyword evidence="4" id="KW-1185">Reference proteome</keyword>
<feature type="chain" id="PRO_5008789019" description="Farnesoic acid O-methyl transferase domain-containing protein" evidence="1">
    <location>
        <begin position="19"/>
        <end position="170"/>
    </location>
</feature>
<evidence type="ECO:0000313" key="3">
    <source>
        <dbReference type="EnsemblMetazoa" id="CapteP210916"/>
    </source>
</evidence>
<evidence type="ECO:0000256" key="1">
    <source>
        <dbReference type="SAM" id="SignalP"/>
    </source>
</evidence>
<evidence type="ECO:0008006" key="5">
    <source>
        <dbReference type="Google" id="ProtNLM"/>
    </source>
</evidence>
<name>R7VDR9_CAPTE</name>
<evidence type="ECO:0000313" key="2">
    <source>
        <dbReference type="EMBL" id="ELU14461.1"/>
    </source>
</evidence>
<reference evidence="3" key="3">
    <citation type="submission" date="2015-06" db="UniProtKB">
        <authorList>
            <consortium name="EnsemblMetazoa"/>
        </authorList>
    </citation>
    <scope>IDENTIFICATION</scope>
</reference>
<proteinExistence type="predicted"/>
<keyword evidence="1" id="KW-0732">Signal</keyword>
<reference evidence="2 4" key="2">
    <citation type="journal article" date="2013" name="Nature">
        <title>Insights into bilaterian evolution from three spiralian genomes.</title>
        <authorList>
            <person name="Simakov O."/>
            <person name="Marletaz F."/>
            <person name="Cho S.J."/>
            <person name="Edsinger-Gonzales E."/>
            <person name="Havlak P."/>
            <person name="Hellsten U."/>
            <person name="Kuo D.H."/>
            <person name="Larsson T."/>
            <person name="Lv J."/>
            <person name="Arendt D."/>
            <person name="Savage R."/>
            <person name="Osoegawa K."/>
            <person name="de Jong P."/>
            <person name="Grimwood J."/>
            <person name="Chapman J.A."/>
            <person name="Shapiro H."/>
            <person name="Aerts A."/>
            <person name="Otillar R.P."/>
            <person name="Terry A.Y."/>
            <person name="Boore J.L."/>
            <person name="Grigoriev I.V."/>
            <person name="Lindberg D.R."/>
            <person name="Seaver E.C."/>
            <person name="Weisblat D.A."/>
            <person name="Putnam N.H."/>
            <person name="Rokhsar D.S."/>
        </authorList>
    </citation>
    <scope>NUCLEOTIDE SEQUENCE</scope>
    <source>
        <strain evidence="2 4">I ESC-2004</strain>
    </source>
</reference>
<evidence type="ECO:0000313" key="4">
    <source>
        <dbReference type="Proteomes" id="UP000014760"/>
    </source>
</evidence>
<dbReference type="EMBL" id="AMQN01004844">
    <property type="status" value="NOT_ANNOTATED_CDS"/>
    <property type="molecule type" value="Genomic_DNA"/>
</dbReference>
<reference evidence="4" key="1">
    <citation type="submission" date="2012-12" db="EMBL/GenBank/DDBJ databases">
        <authorList>
            <person name="Hellsten U."/>
            <person name="Grimwood J."/>
            <person name="Chapman J.A."/>
            <person name="Shapiro H."/>
            <person name="Aerts A."/>
            <person name="Otillar R.P."/>
            <person name="Terry A.Y."/>
            <person name="Boore J.L."/>
            <person name="Simakov O."/>
            <person name="Marletaz F."/>
            <person name="Cho S.-J."/>
            <person name="Edsinger-Gonzales E."/>
            <person name="Havlak P."/>
            <person name="Kuo D.-H."/>
            <person name="Larsson T."/>
            <person name="Lv J."/>
            <person name="Arendt D."/>
            <person name="Savage R."/>
            <person name="Osoegawa K."/>
            <person name="de Jong P."/>
            <person name="Lindberg D.R."/>
            <person name="Seaver E.C."/>
            <person name="Weisblat D.A."/>
            <person name="Putnam N.H."/>
            <person name="Grigoriev I.V."/>
            <person name="Rokhsar D.S."/>
        </authorList>
    </citation>
    <scope>NUCLEOTIDE SEQUENCE</scope>
    <source>
        <strain evidence="4">I ESC-2004</strain>
    </source>
</reference>
<dbReference type="Proteomes" id="UP000014760">
    <property type="component" value="Unassembled WGS sequence"/>
</dbReference>
<organism evidence="2">
    <name type="scientific">Capitella teleta</name>
    <name type="common">Polychaete worm</name>
    <dbReference type="NCBI Taxonomy" id="283909"/>
    <lineage>
        <taxon>Eukaryota</taxon>
        <taxon>Metazoa</taxon>
        <taxon>Spiralia</taxon>
        <taxon>Lophotrochozoa</taxon>
        <taxon>Annelida</taxon>
        <taxon>Polychaeta</taxon>
        <taxon>Sedentaria</taxon>
        <taxon>Scolecida</taxon>
        <taxon>Capitellidae</taxon>
        <taxon>Capitella</taxon>
    </lineage>
</organism>
<dbReference type="EMBL" id="KB294486">
    <property type="protein sequence ID" value="ELU14461.1"/>
    <property type="molecule type" value="Genomic_DNA"/>
</dbReference>
<dbReference type="HOGENOM" id="CLU_104324_1_0_1"/>
<feature type="signal peptide" evidence="1">
    <location>
        <begin position="1"/>
        <end position="18"/>
    </location>
</feature>
<protein>
    <recommendedName>
        <fullName evidence="5">Farnesoic acid O-methyl transferase domain-containing protein</fullName>
    </recommendedName>
</protein>
<accession>R7VDR9</accession>